<name>D1ADZ0_THECD</name>
<organism evidence="7 8">
    <name type="scientific">Thermomonospora curvata (strain ATCC 19995 / DSM 43183 / JCM 3096 / KCTC 9072 / NBRC 15933 / NCIMB 10081 / Henssen B9)</name>
    <dbReference type="NCBI Taxonomy" id="471852"/>
    <lineage>
        <taxon>Bacteria</taxon>
        <taxon>Bacillati</taxon>
        <taxon>Actinomycetota</taxon>
        <taxon>Actinomycetes</taxon>
        <taxon>Streptosporangiales</taxon>
        <taxon>Thermomonosporaceae</taxon>
        <taxon>Thermomonospora</taxon>
    </lineage>
</organism>
<dbReference type="EMBL" id="CP001738">
    <property type="protein sequence ID" value="ACY99416.1"/>
    <property type="molecule type" value="Genomic_DNA"/>
</dbReference>
<evidence type="ECO:0000259" key="6">
    <source>
        <dbReference type="PROSITE" id="PS50893"/>
    </source>
</evidence>
<dbReference type="PANTHER" id="PTHR43335">
    <property type="entry name" value="ABC TRANSPORTER, ATP-BINDING PROTEIN"/>
    <property type="match status" value="1"/>
</dbReference>
<evidence type="ECO:0000256" key="1">
    <source>
        <dbReference type="ARBA" id="ARBA00005417"/>
    </source>
</evidence>
<evidence type="ECO:0000256" key="2">
    <source>
        <dbReference type="ARBA" id="ARBA00022448"/>
    </source>
</evidence>
<dbReference type="Pfam" id="PF00005">
    <property type="entry name" value="ABC_tran"/>
    <property type="match status" value="1"/>
</dbReference>
<dbReference type="OrthoDB" id="3472909at2"/>
<dbReference type="InterPro" id="IPR003439">
    <property type="entry name" value="ABC_transporter-like_ATP-bd"/>
</dbReference>
<dbReference type="Gene3D" id="3.40.50.300">
    <property type="entry name" value="P-loop containing nucleotide triphosphate hydrolases"/>
    <property type="match status" value="1"/>
</dbReference>
<proteinExistence type="inferred from homology"/>
<keyword evidence="4" id="KW-0067">ATP-binding</keyword>
<evidence type="ECO:0000313" key="8">
    <source>
        <dbReference type="Proteomes" id="UP000001918"/>
    </source>
</evidence>
<dbReference type="STRING" id="471852.Tcur_3887"/>
<dbReference type="PROSITE" id="PS50893">
    <property type="entry name" value="ABC_TRANSPORTER_2"/>
    <property type="match status" value="1"/>
</dbReference>
<evidence type="ECO:0000256" key="3">
    <source>
        <dbReference type="ARBA" id="ARBA00022741"/>
    </source>
</evidence>
<sequence>MIADCSAIVARGMGVRRAGRWLLRPADFDVTGGVIGMAGPPGTGKSTLLATFATLRRHHAGTLGILGHEIRSARDARAIRSRIGYLPADFWWTQGFTVAEFVAYSAYYRRVPASAGPAMLRRLELADVAEVEVALLPPEARLRAGLAAVCVHEPDLVLLDEPLTGLTGGEADALTALLGTVAPTVVVTARRVEELAGWCDRVLVLSRGRLTEHTAASPVPAEEGPARPAPAEPAGRAVQPVLERPIRPAPLIVGSGACV</sequence>
<dbReference type="SMART" id="SM00382">
    <property type="entry name" value="AAA"/>
    <property type="match status" value="1"/>
</dbReference>
<dbReference type="SUPFAM" id="SSF52540">
    <property type="entry name" value="P-loop containing nucleoside triphosphate hydrolases"/>
    <property type="match status" value="1"/>
</dbReference>
<keyword evidence="8" id="KW-1185">Reference proteome</keyword>
<feature type="domain" description="ABC transporter" evidence="6">
    <location>
        <begin position="8"/>
        <end position="232"/>
    </location>
</feature>
<dbReference type="HOGENOM" id="CLU_000604_1_2_11"/>
<evidence type="ECO:0000313" key="7">
    <source>
        <dbReference type="EMBL" id="ACY99416.1"/>
    </source>
</evidence>
<protein>
    <submittedName>
        <fullName evidence="7">ABC transporter related protein</fullName>
    </submittedName>
</protein>
<evidence type="ECO:0000256" key="4">
    <source>
        <dbReference type="ARBA" id="ARBA00022840"/>
    </source>
</evidence>
<dbReference type="GO" id="GO:0005524">
    <property type="term" value="F:ATP binding"/>
    <property type="evidence" value="ECO:0007669"/>
    <property type="project" value="UniProtKB-KW"/>
</dbReference>
<dbReference type="RefSeq" id="WP_012854200.1">
    <property type="nucleotide sequence ID" value="NC_013510.1"/>
</dbReference>
<dbReference type="eggNOG" id="COG1131">
    <property type="taxonomic scope" value="Bacteria"/>
</dbReference>
<dbReference type="InterPro" id="IPR003593">
    <property type="entry name" value="AAA+_ATPase"/>
</dbReference>
<dbReference type="KEGG" id="tcu:Tcur_3887"/>
<dbReference type="PANTHER" id="PTHR43335:SF2">
    <property type="entry name" value="ABC TRANSPORTER, ATP-BINDING PROTEIN"/>
    <property type="match status" value="1"/>
</dbReference>
<dbReference type="AlphaFoldDB" id="D1ADZ0"/>
<reference evidence="7 8" key="1">
    <citation type="journal article" date="2011" name="Stand. Genomic Sci.">
        <title>Complete genome sequence of Thermomonospora curvata type strain (B9).</title>
        <authorList>
            <person name="Chertkov O."/>
            <person name="Sikorski J."/>
            <person name="Nolan M."/>
            <person name="Lapidus A."/>
            <person name="Lucas S."/>
            <person name="Del Rio T.G."/>
            <person name="Tice H."/>
            <person name="Cheng J.F."/>
            <person name="Goodwin L."/>
            <person name="Pitluck S."/>
            <person name="Liolios K."/>
            <person name="Ivanova N."/>
            <person name="Mavromatis K."/>
            <person name="Mikhailova N."/>
            <person name="Ovchinnikova G."/>
            <person name="Pati A."/>
            <person name="Chen A."/>
            <person name="Palaniappan K."/>
            <person name="Djao O.D."/>
            <person name="Land M."/>
            <person name="Hauser L."/>
            <person name="Chang Y.J."/>
            <person name="Jeffries C.D."/>
            <person name="Brettin T."/>
            <person name="Han C."/>
            <person name="Detter J.C."/>
            <person name="Rohde M."/>
            <person name="Goker M."/>
            <person name="Woyke T."/>
            <person name="Bristow J."/>
            <person name="Eisen J.A."/>
            <person name="Markowitz V."/>
            <person name="Hugenholtz P."/>
            <person name="Klenk H.P."/>
            <person name="Kyrpides N.C."/>
        </authorList>
    </citation>
    <scope>NUCLEOTIDE SEQUENCE [LARGE SCALE GENOMIC DNA]</scope>
    <source>
        <strain evidence="8">ATCC 19995 / DSM 43183 / JCM 3096 / KCTC 9072 / NBRC 15933 / NCIMB 10081 / Henssen B9</strain>
    </source>
</reference>
<feature type="region of interest" description="Disordered" evidence="5">
    <location>
        <begin position="214"/>
        <end position="238"/>
    </location>
</feature>
<dbReference type="InterPro" id="IPR027417">
    <property type="entry name" value="P-loop_NTPase"/>
</dbReference>
<comment type="similarity">
    <text evidence="1">Belongs to the ABC transporter superfamily.</text>
</comment>
<dbReference type="Proteomes" id="UP000001918">
    <property type="component" value="Chromosome"/>
</dbReference>
<accession>D1ADZ0</accession>
<keyword evidence="3" id="KW-0547">Nucleotide-binding</keyword>
<dbReference type="GO" id="GO:0016887">
    <property type="term" value="F:ATP hydrolysis activity"/>
    <property type="evidence" value="ECO:0007669"/>
    <property type="project" value="InterPro"/>
</dbReference>
<evidence type="ECO:0000256" key="5">
    <source>
        <dbReference type="SAM" id="MobiDB-lite"/>
    </source>
</evidence>
<keyword evidence="2" id="KW-0813">Transport</keyword>
<gene>
    <name evidence="7" type="ordered locus">Tcur_3887</name>
</gene>